<dbReference type="InterPro" id="IPR057326">
    <property type="entry name" value="KR_dom"/>
</dbReference>
<dbReference type="PRINTS" id="PR00080">
    <property type="entry name" value="SDRFAMILY"/>
</dbReference>
<comment type="similarity">
    <text evidence="1 3">Belongs to the short-chain dehydrogenases/reductases (SDR) family.</text>
</comment>
<feature type="domain" description="Ketoreductase" evidence="4">
    <location>
        <begin position="3"/>
        <end position="188"/>
    </location>
</feature>
<gene>
    <name evidence="5" type="ORF">A3K86_15480</name>
</gene>
<keyword evidence="2" id="KW-0560">Oxidoreductase</keyword>
<accession>A0A178K7W2</accession>
<keyword evidence="6" id="KW-1185">Reference proteome</keyword>
<name>A0A178K7W2_9GAMM</name>
<dbReference type="OrthoDB" id="109589at2"/>
<evidence type="ECO:0000313" key="6">
    <source>
        <dbReference type="Proteomes" id="UP000078503"/>
    </source>
</evidence>
<dbReference type="InterPro" id="IPR002347">
    <property type="entry name" value="SDR_fam"/>
</dbReference>
<dbReference type="AlphaFoldDB" id="A0A178K7W2"/>
<dbReference type="PANTHER" id="PTHR24320:SF148">
    <property type="entry name" value="NAD(P)-BINDING ROSSMANN-FOLD SUPERFAMILY PROTEIN"/>
    <property type="match status" value="1"/>
</dbReference>
<dbReference type="GO" id="GO:0016491">
    <property type="term" value="F:oxidoreductase activity"/>
    <property type="evidence" value="ECO:0007669"/>
    <property type="project" value="UniProtKB-KW"/>
</dbReference>
<dbReference type="Pfam" id="PF00106">
    <property type="entry name" value="adh_short"/>
    <property type="match status" value="1"/>
</dbReference>
<dbReference type="PRINTS" id="PR00081">
    <property type="entry name" value="GDHRDH"/>
</dbReference>
<dbReference type="SMART" id="SM00822">
    <property type="entry name" value="PKS_KR"/>
    <property type="match status" value="1"/>
</dbReference>
<protein>
    <submittedName>
        <fullName evidence="5">Oxidoreductase</fullName>
    </submittedName>
</protein>
<dbReference type="InterPro" id="IPR036291">
    <property type="entry name" value="NAD(P)-bd_dom_sf"/>
</dbReference>
<evidence type="ECO:0000256" key="1">
    <source>
        <dbReference type="ARBA" id="ARBA00006484"/>
    </source>
</evidence>
<evidence type="ECO:0000256" key="2">
    <source>
        <dbReference type="ARBA" id="ARBA00023002"/>
    </source>
</evidence>
<proteinExistence type="inferred from homology"/>
<dbReference type="Gene3D" id="3.40.50.720">
    <property type="entry name" value="NAD(P)-binding Rossmann-like Domain"/>
    <property type="match status" value="1"/>
</dbReference>
<dbReference type="SUPFAM" id="SSF51735">
    <property type="entry name" value="NAD(P)-binding Rossmann-fold domains"/>
    <property type="match status" value="1"/>
</dbReference>
<dbReference type="PANTHER" id="PTHR24320">
    <property type="entry name" value="RETINOL DEHYDROGENASE"/>
    <property type="match status" value="1"/>
</dbReference>
<reference evidence="5 6" key="1">
    <citation type="submission" date="2016-03" db="EMBL/GenBank/DDBJ databases">
        <title>Photobacterium proteolyticum sp. nov. a protease producing bacterium isolated from ocean sediments of Laizhou Bay.</title>
        <authorList>
            <person name="Li Y."/>
        </authorList>
    </citation>
    <scope>NUCLEOTIDE SEQUENCE [LARGE SCALE GENOMIC DNA]</scope>
    <source>
        <strain evidence="5 6">R-40508</strain>
    </source>
</reference>
<dbReference type="RefSeq" id="WP_068333027.1">
    <property type="nucleotide sequence ID" value="NZ_LVHF01000029.1"/>
</dbReference>
<dbReference type="EMBL" id="LVHF01000029">
    <property type="protein sequence ID" value="OAN13065.1"/>
    <property type="molecule type" value="Genomic_DNA"/>
</dbReference>
<evidence type="ECO:0000256" key="3">
    <source>
        <dbReference type="RuleBase" id="RU000363"/>
    </source>
</evidence>
<comment type="caution">
    <text evidence="5">The sequence shown here is derived from an EMBL/GenBank/DDBJ whole genome shotgun (WGS) entry which is preliminary data.</text>
</comment>
<dbReference type="Proteomes" id="UP000078503">
    <property type="component" value="Unassembled WGS sequence"/>
</dbReference>
<dbReference type="STRING" id="858640.A3K86_15480"/>
<sequence>MKKTILLTGATDGIGLETAKMLVADGHHVLLHGRNPTKLADVAQTLAELNAEAIIETYIADLSHLADVVALADQVKVTHQHLDAVINNAGVFNTSAVFTDDHLDVRFAVNTVAPYLLTLELLPLLDANSRVVNLSSAAQASVDIAALAGGESIINNPMRDGDAYAQSKLALTMLSRSQGSALKGIGPMVVSVNPASMLGSKMVKDAFGVAGGDLKVGADILYRAALSDEFANAHGLYFDNDIGQFGEPHPDALNDALVVSVMKTLDDIVARVKSA</sequence>
<evidence type="ECO:0000313" key="5">
    <source>
        <dbReference type="EMBL" id="OAN13065.1"/>
    </source>
</evidence>
<evidence type="ECO:0000259" key="4">
    <source>
        <dbReference type="SMART" id="SM00822"/>
    </source>
</evidence>
<organism evidence="5 6">
    <name type="scientific">Photobacterium jeanii</name>
    <dbReference type="NCBI Taxonomy" id="858640"/>
    <lineage>
        <taxon>Bacteria</taxon>
        <taxon>Pseudomonadati</taxon>
        <taxon>Pseudomonadota</taxon>
        <taxon>Gammaproteobacteria</taxon>
        <taxon>Vibrionales</taxon>
        <taxon>Vibrionaceae</taxon>
        <taxon>Photobacterium</taxon>
    </lineage>
</organism>